<dbReference type="eggNOG" id="ENOG502QWB8">
    <property type="taxonomic scope" value="Eukaryota"/>
</dbReference>
<dbReference type="PANTHER" id="PTHR46929:SF3">
    <property type="entry name" value="MYB_SANT-LIKE DOMAIN-CONTAINING PROTEIN"/>
    <property type="match status" value="1"/>
</dbReference>
<dbReference type="Gramene" id="ERN09196">
    <property type="protein sequence ID" value="ERN09196"/>
    <property type="gene ID" value="AMTR_s00014p00247240"/>
</dbReference>
<dbReference type="EMBL" id="KI393051">
    <property type="protein sequence ID" value="ERN09196.1"/>
    <property type="molecule type" value="Genomic_DNA"/>
</dbReference>
<keyword evidence="3" id="KW-1185">Reference proteome</keyword>
<feature type="domain" description="Myb/SANT-like" evidence="1">
    <location>
        <begin position="5"/>
        <end position="99"/>
    </location>
</feature>
<organism evidence="2 3">
    <name type="scientific">Amborella trichopoda</name>
    <dbReference type="NCBI Taxonomy" id="13333"/>
    <lineage>
        <taxon>Eukaryota</taxon>
        <taxon>Viridiplantae</taxon>
        <taxon>Streptophyta</taxon>
        <taxon>Embryophyta</taxon>
        <taxon>Tracheophyta</taxon>
        <taxon>Spermatophyta</taxon>
        <taxon>Magnoliopsida</taxon>
        <taxon>Amborellales</taxon>
        <taxon>Amborellaceae</taxon>
        <taxon>Amborella</taxon>
    </lineage>
</organism>
<name>W1PNC2_AMBTC</name>
<dbReference type="PANTHER" id="PTHR46929">
    <property type="entry name" value="EXPRESSED PROTEIN"/>
    <property type="match status" value="1"/>
</dbReference>
<reference evidence="3" key="1">
    <citation type="journal article" date="2013" name="Science">
        <title>The Amborella genome and the evolution of flowering plants.</title>
        <authorList>
            <consortium name="Amborella Genome Project"/>
        </authorList>
    </citation>
    <scope>NUCLEOTIDE SEQUENCE [LARGE SCALE GENOMIC DNA]</scope>
</reference>
<dbReference type="AlphaFoldDB" id="W1PNC2"/>
<evidence type="ECO:0000313" key="3">
    <source>
        <dbReference type="Proteomes" id="UP000017836"/>
    </source>
</evidence>
<evidence type="ECO:0000259" key="1">
    <source>
        <dbReference type="Pfam" id="PF12776"/>
    </source>
</evidence>
<dbReference type="InterPro" id="IPR024752">
    <property type="entry name" value="Myb/SANT-like_dom"/>
</dbReference>
<gene>
    <name evidence="2" type="ORF">AMTR_s00014p00247240</name>
</gene>
<dbReference type="Pfam" id="PF12776">
    <property type="entry name" value="Myb_DNA-bind_3"/>
    <property type="match status" value="1"/>
</dbReference>
<dbReference type="OMA" id="VWAEYIE"/>
<protein>
    <recommendedName>
        <fullName evidence="1">Myb/SANT-like domain-containing protein</fullName>
    </recommendedName>
</protein>
<proteinExistence type="predicted"/>
<dbReference type="Proteomes" id="UP000017836">
    <property type="component" value="Unassembled WGS sequence"/>
</dbReference>
<dbReference type="HOGENOM" id="CLU_063793_0_0_1"/>
<sequence>MRRLEWTPTWDEFLVGLMVDEVNKGRKGDKGFTKESWNYIVSEFNKKFNVNLNQQQLRSRYNYYKKEYKIVKTLLSQSDFGWDESRKIVTAEPEVWDRYILAHPEAKQYLTKGLPLLGEMGKIIGNSAADGKALPSSHRGEVLEEAARGMVALQSENEESDSSEDMNASYQRYKRKYVTPTSSCHSKKERKGTDLAALAAALQEMAASSRFRASLITGANSKQELKNCIEELQTMENLDDVLFVKACKMLKDEKNALVFMTLKGHRRLLWVKEMCDAL</sequence>
<evidence type="ECO:0000313" key="2">
    <source>
        <dbReference type="EMBL" id="ERN09196.1"/>
    </source>
</evidence>
<accession>W1PNC2</accession>